<dbReference type="NCBIfam" id="TIGR01439">
    <property type="entry name" value="lp_hng_hel_AbrB"/>
    <property type="match status" value="1"/>
</dbReference>
<dbReference type="Gene3D" id="2.10.260.10">
    <property type="match status" value="1"/>
</dbReference>
<proteinExistence type="predicted"/>
<dbReference type="PROSITE" id="PS51740">
    <property type="entry name" value="SPOVT_ABRB"/>
    <property type="match status" value="1"/>
</dbReference>
<dbReference type="RefSeq" id="WP_204909136.1">
    <property type="nucleotide sequence ID" value="NZ_JACJLV010000024.1"/>
</dbReference>
<keyword evidence="1" id="KW-0238">DNA-binding</keyword>
<accession>A0A939BC99</accession>
<comment type="caution">
    <text evidence="1">The sequence shown here is derived from an EMBL/GenBank/DDBJ whole genome shotgun (WGS) entry which is preliminary data.</text>
</comment>
<dbReference type="Pfam" id="PF04014">
    <property type="entry name" value="MazE_antitoxin"/>
    <property type="match status" value="1"/>
</dbReference>
<protein>
    <submittedName>
        <fullName evidence="1">AbrB/MazE/SpoVT family DNA-binding domain-containing protein</fullName>
    </submittedName>
</protein>
<dbReference type="InterPro" id="IPR037914">
    <property type="entry name" value="SpoVT-AbrB_sf"/>
</dbReference>
<dbReference type="Proteomes" id="UP000713880">
    <property type="component" value="Unassembled WGS sequence"/>
</dbReference>
<reference evidence="1" key="1">
    <citation type="submission" date="2020-08" db="EMBL/GenBank/DDBJ databases">
        <authorList>
            <person name="Cejkova D."/>
            <person name="Kubasova T."/>
            <person name="Jahodarova E."/>
            <person name="Rychlik I."/>
        </authorList>
    </citation>
    <scope>NUCLEOTIDE SEQUENCE</scope>
    <source>
        <strain evidence="1">An420c</strain>
    </source>
</reference>
<dbReference type="EMBL" id="JACJLV010000024">
    <property type="protein sequence ID" value="MBM6827096.1"/>
    <property type="molecule type" value="Genomic_DNA"/>
</dbReference>
<name>A0A939BC99_9CLOT</name>
<gene>
    <name evidence="1" type="ORF">H6A13_08300</name>
</gene>
<dbReference type="SMART" id="SM00966">
    <property type="entry name" value="SpoVT_AbrB"/>
    <property type="match status" value="1"/>
</dbReference>
<dbReference type="SUPFAM" id="SSF89447">
    <property type="entry name" value="AbrB/MazE/MraZ-like"/>
    <property type="match status" value="1"/>
</dbReference>
<sequence>MNLAKISANGQITVPVEIRRQLGLKSGDKILFFQKQNGEIVVSNASAAAIRKAQAAFAGAAEELGVSSEDDIQALVDEVRYGKGR</sequence>
<evidence type="ECO:0000313" key="1">
    <source>
        <dbReference type="EMBL" id="MBM6827096.1"/>
    </source>
</evidence>
<organism evidence="1 2">
    <name type="scientific">Mordavella massiliensis</name>
    <dbReference type="NCBI Taxonomy" id="1871024"/>
    <lineage>
        <taxon>Bacteria</taxon>
        <taxon>Bacillati</taxon>
        <taxon>Bacillota</taxon>
        <taxon>Clostridia</taxon>
        <taxon>Eubacteriales</taxon>
        <taxon>Clostridiaceae</taxon>
        <taxon>Mordavella</taxon>
    </lineage>
</organism>
<dbReference type="GO" id="GO:0003677">
    <property type="term" value="F:DNA binding"/>
    <property type="evidence" value="ECO:0007669"/>
    <property type="project" value="UniProtKB-UniRule"/>
</dbReference>
<reference evidence="1" key="2">
    <citation type="journal article" date="2021" name="Sci. Rep.">
        <title>The distribution of antibiotic resistance genes in chicken gut microbiota commensals.</title>
        <authorList>
            <person name="Juricova H."/>
            <person name="Matiasovicova J."/>
            <person name="Kubasova T."/>
            <person name="Cejkova D."/>
            <person name="Rychlik I."/>
        </authorList>
    </citation>
    <scope>NUCLEOTIDE SEQUENCE</scope>
    <source>
        <strain evidence="1">An420c</strain>
    </source>
</reference>
<dbReference type="AlphaFoldDB" id="A0A939BC99"/>
<evidence type="ECO:0000313" key="2">
    <source>
        <dbReference type="Proteomes" id="UP000713880"/>
    </source>
</evidence>
<keyword evidence="2" id="KW-1185">Reference proteome</keyword>
<dbReference type="InterPro" id="IPR007159">
    <property type="entry name" value="SpoVT-AbrB_dom"/>
</dbReference>